<dbReference type="Proteomes" id="UP001055439">
    <property type="component" value="Chromosome 3"/>
</dbReference>
<organism evidence="2 3">
    <name type="scientific">Musa troglodytarum</name>
    <name type="common">fe'i banana</name>
    <dbReference type="NCBI Taxonomy" id="320322"/>
    <lineage>
        <taxon>Eukaryota</taxon>
        <taxon>Viridiplantae</taxon>
        <taxon>Streptophyta</taxon>
        <taxon>Embryophyta</taxon>
        <taxon>Tracheophyta</taxon>
        <taxon>Spermatophyta</taxon>
        <taxon>Magnoliopsida</taxon>
        <taxon>Liliopsida</taxon>
        <taxon>Zingiberales</taxon>
        <taxon>Musaceae</taxon>
        <taxon>Musa</taxon>
    </lineage>
</organism>
<evidence type="ECO:0000313" key="2">
    <source>
        <dbReference type="EMBL" id="URD93797.1"/>
    </source>
</evidence>
<evidence type="ECO:0000313" key="3">
    <source>
        <dbReference type="Proteomes" id="UP001055439"/>
    </source>
</evidence>
<dbReference type="EMBL" id="CP097505">
    <property type="protein sequence ID" value="URD93797.1"/>
    <property type="molecule type" value="Genomic_DNA"/>
</dbReference>
<gene>
    <name evidence="2" type="ORF">MUK42_27250</name>
</gene>
<proteinExistence type="predicted"/>
<protein>
    <submittedName>
        <fullName evidence="2">Uncharacterized protein</fullName>
    </submittedName>
</protein>
<reference evidence="2" key="1">
    <citation type="submission" date="2022-05" db="EMBL/GenBank/DDBJ databases">
        <title>The Musa troglodytarum L. genome provides insights into the mechanism of non-climacteric behaviour and enrichment of carotenoids.</title>
        <authorList>
            <person name="Wang J."/>
        </authorList>
    </citation>
    <scope>NUCLEOTIDE SEQUENCE</scope>
    <source>
        <tissue evidence="2">Leaf</tissue>
    </source>
</reference>
<keyword evidence="3" id="KW-1185">Reference proteome</keyword>
<sequence length="74" mass="8337">MERRASLPRPTATDRRIAQGGGDLSSSLMQVIAAITAALSWYTFYPSTPILLVPWHLSTLEVHPLDHRNRRTHT</sequence>
<evidence type="ECO:0000256" key="1">
    <source>
        <dbReference type="SAM" id="MobiDB-lite"/>
    </source>
</evidence>
<feature type="region of interest" description="Disordered" evidence="1">
    <location>
        <begin position="1"/>
        <end position="20"/>
    </location>
</feature>
<name>A0A9E7JTL5_9LILI</name>
<dbReference type="AlphaFoldDB" id="A0A9E7JTL5"/>
<accession>A0A9E7JTL5</accession>